<proteinExistence type="predicted"/>
<name>A0A9N9VY98_9HYPO</name>
<dbReference type="AlphaFoldDB" id="A0A9N9VY98"/>
<dbReference type="PANTHER" id="PTHR24359:SF1">
    <property type="entry name" value="INHIBITOR OF NUCLEAR FACTOR KAPPA-B KINASE EPSILON SUBUNIT HOMOLOG 1-RELATED"/>
    <property type="match status" value="1"/>
</dbReference>
<dbReference type="EMBL" id="CABFNQ020000760">
    <property type="protein sequence ID" value="CAH0038838.1"/>
    <property type="molecule type" value="Genomic_DNA"/>
</dbReference>
<dbReference type="GO" id="GO:0004674">
    <property type="term" value="F:protein serine/threonine kinase activity"/>
    <property type="evidence" value="ECO:0007669"/>
    <property type="project" value="TreeGrafter"/>
</dbReference>
<keyword evidence="3" id="KW-1185">Reference proteome</keyword>
<dbReference type="GO" id="GO:0005524">
    <property type="term" value="F:ATP binding"/>
    <property type="evidence" value="ECO:0007669"/>
    <property type="project" value="InterPro"/>
</dbReference>
<evidence type="ECO:0000313" key="3">
    <source>
        <dbReference type="Proteomes" id="UP000696573"/>
    </source>
</evidence>
<dbReference type="Proteomes" id="UP000696573">
    <property type="component" value="Unassembled WGS sequence"/>
</dbReference>
<organism evidence="2 3">
    <name type="scientific">Clonostachys rhizophaga</name>
    <dbReference type="NCBI Taxonomy" id="160324"/>
    <lineage>
        <taxon>Eukaryota</taxon>
        <taxon>Fungi</taxon>
        <taxon>Dikarya</taxon>
        <taxon>Ascomycota</taxon>
        <taxon>Pezizomycotina</taxon>
        <taxon>Sordariomycetes</taxon>
        <taxon>Hypocreomycetidae</taxon>
        <taxon>Hypocreales</taxon>
        <taxon>Bionectriaceae</taxon>
        <taxon>Clonostachys</taxon>
    </lineage>
</organism>
<evidence type="ECO:0000313" key="2">
    <source>
        <dbReference type="EMBL" id="CAH0038838.1"/>
    </source>
</evidence>
<sequence length="479" mass="54873">MAAPSPPTLYSQCQGSYATDEINNRKYLPVDSMRKLLKKGNVGSELKRKKKIPLRVSKCAGQVEKQLSKLFLTLVLLDKALDIRGLLKAGFTDKDLPLIKVDDTTLRSSSEKEKLFKKPRDWTEQIIDSFIEKQWMMIAPVFTNNGEHRDFDTNICLPFDNLDEKGHSNTSIVFKADIHKAQQIGFEDDAPNLSVALKEFRLGNYFEDERENLERIRELSDNKHITKSFGSFSQGNRKFMIFPWADGGDLENFWQEKDTDERSPELLVWSLEQMLGLAEALQALHHNIGEKINLRHGDLKPGNILHFFAGDGRGVLKIADFGISKIHNVNTFERMDHPTHTRATSPSYEAPEAVSKEKRARSRKYDIWSLGCIYLEFAIWLIHDWKSIQDFNEERKPKAYTDTFAHFYHDSNGQVEVHPKVNEKIKSLKSNPQCGENSPLGDLLDLIDAHLLRVEVEDRLDAEGLRDRLAAIVKKAKPE</sequence>
<dbReference type="PANTHER" id="PTHR24359">
    <property type="entry name" value="SERINE/THREONINE-PROTEIN KINASE SBK1"/>
    <property type="match status" value="1"/>
</dbReference>
<dbReference type="InterPro" id="IPR000719">
    <property type="entry name" value="Prot_kinase_dom"/>
</dbReference>
<comment type="caution">
    <text evidence="2">The sequence shown here is derived from an EMBL/GenBank/DDBJ whole genome shotgun (WGS) entry which is preliminary data.</text>
</comment>
<protein>
    <recommendedName>
        <fullName evidence="1">Protein kinase domain-containing protein</fullName>
    </recommendedName>
</protein>
<dbReference type="OrthoDB" id="1046782at2759"/>
<dbReference type="Pfam" id="PF00069">
    <property type="entry name" value="Pkinase"/>
    <property type="match status" value="1"/>
</dbReference>
<dbReference type="SMART" id="SM00220">
    <property type="entry name" value="S_TKc"/>
    <property type="match status" value="1"/>
</dbReference>
<feature type="domain" description="Protein kinase" evidence="1">
    <location>
        <begin position="159"/>
        <end position="472"/>
    </location>
</feature>
<gene>
    <name evidence="2" type="ORF">CRHIZ90672A_00006399</name>
</gene>
<accession>A0A9N9VY98</accession>
<dbReference type="Gene3D" id="1.10.510.10">
    <property type="entry name" value="Transferase(Phosphotransferase) domain 1"/>
    <property type="match status" value="1"/>
</dbReference>
<reference evidence="2" key="1">
    <citation type="submission" date="2021-10" db="EMBL/GenBank/DDBJ databases">
        <authorList>
            <person name="Piombo E."/>
        </authorList>
    </citation>
    <scope>NUCLEOTIDE SEQUENCE</scope>
</reference>
<evidence type="ECO:0000259" key="1">
    <source>
        <dbReference type="PROSITE" id="PS50011"/>
    </source>
</evidence>
<dbReference type="CDD" id="cd00180">
    <property type="entry name" value="PKc"/>
    <property type="match status" value="1"/>
</dbReference>
<dbReference type="SUPFAM" id="SSF56112">
    <property type="entry name" value="Protein kinase-like (PK-like)"/>
    <property type="match status" value="1"/>
</dbReference>
<dbReference type="InterPro" id="IPR011009">
    <property type="entry name" value="Kinase-like_dom_sf"/>
</dbReference>
<dbReference type="PROSITE" id="PS50011">
    <property type="entry name" value="PROTEIN_KINASE_DOM"/>
    <property type="match status" value="1"/>
</dbReference>